<dbReference type="InterPro" id="IPR036614">
    <property type="entry name" value="RusA-like_sf"/>
</dbReference>
<dbReference type="Pfam" id="PF05866">
    <property type="entry name" value="RusA"/>
    <property type="match status" value="1"/>
</dbReference>
<organism evidence="1 2">
    <name type="scientific">Megasphaera cerevisiae DSM 20462</name>
    <dbReference type="NCBI Taxonomy" id="1122219"/>
    <lineage>
        <taxon>Bacteria</taxon>
        <taxon>Bacillati</taxon>
        <taxon>Bacillota</taxon>
        <taxon>Negativicutes</taxon>
        <taxon>Veillonellales</taxon>
        <taxon>Veillonellaceae</taxon>
        <taxon>Megasphaera</taxon>
    </lineage>
</organism>
<proteinExistence type="predicted"/>
<dbReference type="InterPro" id="IPR008822">
    <property type="entry name" value="Endonuclease_RusA-like"/>
</dbReference>
<comment type="caution">
    <text evidence="1">The sequence shown here is derived from an EMBL/GenBank/DDBJ whole genome shotgun (WGS) entry which is preliminary data.</text>
</comment>
<evidence type="ECO:0000313" key="2">
    <source>
        <dbReference type="Proteomes" id="UP000036503"/>
    </source>
</evidence>
<protein>
    <submittedName>
        <fullName evidence="1">Uncharacterized protein</fullName>
    </submittedName>
</protein>
<dbReference type="SUPFAM" id="SSF103084">
    <property type="entry name" value="Holliday junction resolvase RusA"/>
    <property type="match status" value="1"/>
</dbReference>
<gene>
    <name evidence="1" type="ORF">AB840_14465</name>
</gene>
<dbReference type="RefSeq" id="WP_048515552.1">
    <property type="nucleotide sequence ID" value="NZ_FUXD01000061.1"/>
</dbReference>
<name>A0A0J6WU23_9FIRM</name>
<dbReference type="EMBL" id="LEKT01000079">
    <property type="protein sequence ID" value="KMO85277.1"/>
    <property type="molecule type" value="Genomic_DNA"/>
</dbReference>
<dbReference type="AlphaFoldDB" id="A0A0J6WU23"/>
<keyword evidence="2" id="KW-1185">Reference proteome</keyword>
<dbReference type="InParanoid" id="A0A0J6WU23"/>
<dbReference type="GO" id="GO:0006310">
    <property type="term" value="P:DNA recombination"/>
    <property type="evidence" value="ECO:0007669"/>
    <property type="project" value="InterPro"/>
</dbReference>
<dbReference type="OrthoDB" id="384924at2"/>
<dbReference type="Gene3D" id="3.30.1330.70">
    <property type="entry name" value="Holliday junction resolvase RusA"/>
    <property type="match status" value="1"/>
</dbReference>
<accession>A0A0J6WU23</accession>
<sequence length="133" mass="15510">MIVQFFIPMKLPTATHQEKKWTVRKGKPYSYEPPAVQDARQKFTAYFSKFIPERKLKGPLVLTTQWIYLTDKKHPPKTWKATKPDTDNLVKLPKDVLTALHFWGDDGQVASETIQKFYDTIPGLHVRIEEIEP</sequence>
<dbReference type="GO" id="GO:0006281">
    <property type="term" value="P:DNA repair"/>
    <property type="evidence" value="ECO:0007669"/>
    <property type="project" value="InterPro"/>
</dbReference>
<evidence type="ECO:0000313" key="1">
    <source>
        <dbReference type="EMBL" id="KMO85277.1"/>
    </source>
</evidence>
<dbReference type="GO" id="GO:0000287">
    <property type="term" value="F:magnesium ion binding"/>
    <property type="evidence" value="ECO:0007669"/>
    <property type="project" value="InterPro"/>
</dbReference>
<reference evidence="1 2" key="1">
    <citation type="submission" date="2015-06" db="EMBL/GenBank/DDBJ databases">
        <title>Draft genome sequence of beer spoilage bacterium Megasphaera cerevisiae type strain 20462.</title>
        <authorList>
            <person name="Kutumbaka K."/>
            <person name="Pasmowitz J."/>
            <person name="Mategko J."/>
            <person name="Reyes D."/>
            <person name="Friedrich A."/>
            <person name="Han S."/>
            <person name="Martens-Habbena W."/>
            <person name="Neal-McKinney J."/>
            <person name="Janagama H.K."/>
            <person name="Nadala C."/>
            <person name="Samadpour M."/>
        </authorList>
    </citation>
    <scope>NUCLEOTIDE SEQUENCE [LARGE SCALE GENOMIC DNA]</scope>
    <source>
        <strain evidence="1 2">DSM 20462</strain>
    </source>
</reference>
<dbReference type="Proteomes" id="UP000036503">
    <property type="component" value="Unassembled WGS sequence"/>
</dbReference>
<dbReference type="PATRIC" id="fig|1122219.3.peg.3263"/>